<dbReference type="SMART" id="SM00487">
    <property type="entry name" value="DEXDc"/>
    <property type="match status" value="1"/>
</dbReference>
<dbReference type="PROSITE" id="PS51192">
    <property type="entry name" value="HELICASE_ATP_BIND_1"/>
    <property type="match status" value="1"/>
</dbReference>
<name>A0ABN9YM81_9LACO</name>
<evidence type="ECO:0000313" key="4">
    <source>
        <dbReference type="Proteomes" id="UP001314200"/>
    </source>
</evidence>
<comment type="caution">
    <text evidence="3">The sequence shown here is derived from an EMBL/GenBank/DDBJ whole genome shotgun (WGS) entry which is preliminary data.</text>
</comment>
<reference evidence="3 4" key="1">
    <citation type="submission" date="2023-10" db="EMBL/GenBank/DDBJ databases">
        <authorList>
            <person name="Botero Cardona J."/>
        </authorList>
    </citation>
    <scope>NUCLEOTIDE SEQUENCE [LARGE SCALE GENOMIC DNA]</scope>
    <source>
        <strain evidence="3 4">R-82641</strain>
    </source>
</reference>
<evidence type="ECO:0000313" key="3">
    <source>
        <dbReference type="EMBL" id="CAK1232283.1"/>
    </source>
</evidence>
<dbReference type="InterPro" id="IPR027417">
    <property type="entry name" value="P-loop_NTPase"/>
</dbReference>
<feature type="domain" description="Helicase ATP-binding" evidence="2">
    <location>
        <begin position="15"/>
        <end position="152"/>
    </location>
</feature>
<dbReference type="Proteomes" id="UP001314200">
    <property type="component" value="Unassembled WGS sequence"/>
</dbReference>
<dbReference type="PANTHER" id="PTHR45766">
    <property type="entry name" value="DNA ANNEALING HELICASE AND ENDONUCLEASE ZRANB3 FAMILY MEMBER"/>
    <property type="match status" value="1"/>
</dbReference>
<dbReference type="SUPFAM" id="SSF52540">
    <property type="entry name" value="P-loop containing nucleoside triphosphate hydrolases"/>
    <property type="match status" value="2"/>
</dbReference>
<dbReference type="RefSeq" id="WP_338347701.1">
    <property type="nucleotide sequence ID" value="NZ_CAUZLY010000003.1"/>
</dbReference>
<protein>
    <submittedName>
        <fullName evidence="3">SNF2 family (HepA)</fullName>
    </submittedName>
</protein>
<evidence type="ECO:0000256" key="1">
    <source>
        <dbReference type="ARBA" id="ARBA00022801"/>
    </source>
</evidence>
<keyword evidence="4" id="KW-1185">Reference proteome</keyword>
<organism evidence="3 4">
    <name type="scientific">Fructobacillus cardui</name>
    <dbReference type="NCBI Taxonomy" id="2893170"/>
    <lineage>
        <taxon>Bacteria</taxon>
        <taxon>Bacillati</taxon>
        <taxon>Bacillota</taxon>
        <taxon>Bacilli</taxon>
        <taxon>Lactobacillales</taxon>
        <taxon>Lactobacillaceae</taxon>
        <taxon>Fructobacillus</taxon>
    </lineage>
</organism>
<keyword evidence="1" id="KW-0378">Hydrolase</keyword>
<evidence type="ECO:0000259" key="2">
    <source>
        <dbReference type="PROSITE" id="PS51192"/>
    </source>
</evidence>
<dbReference type="EMBL" id="CAUZLY010000003">
    <property type="protein sequence ID" value="CAK1232283.1"/>
    <property type="molecule type" value="Genomic_DNA"/>
</dbReference>
<accession>A0ABN9YM81</accession>
<dbReference type="Gene3D" id="3.40.50.300">
    <property type="entry name" value="P-loop containing nucleotide triphosphate hydrolases"/>
    <property type="match status" value="2"/>
</dbReference>
<gene>
    <name evidence="3" type="ORF">R82641_BJNNKPBH_00360</name>
</gene>
<sequence>MTSNNSFKLYEAQANQVSKSKPNYYYVMKMGTGKTVVGLSHVMKHYPSSDVIVVAPRQVVKAKSWEKDAELVGFKNDMQVITTDGVKKLSNEDVQGKVLIVDEAHKFKNTSGRSEKLRMLIKCCAGFVFLSGTPTNGKLDDLEMYALYFGHVPTKKQFRDLYKVAEHPGWSKFPIWKVGKNTNQLTDWFKSITSDVVTLDDITELPDVTEHVISFKPDREYRKTKMSYKKDDKVIFANPTTRRIYQRQNQNNKAKLDWLDSVKESYGDEKTLIFYTYDNELQLLDEALKDFNVGHVNGHEYDRQGDFILIQTTAGSGMTLNEYKHAIWWSLPDSFIDFDQSKYRNYRIGQDSKITRDYLVVHGTIDDAIWNSLDMKESFNSEMFED</sequence>
<dbReference type="PANTHER" id="PTHR45766:SF6">
    <property type="entry name" value="SWI_SNF-RELATED MATRIX-ASSOCIATED ACTIN-DEPENDENT REGULATOR OF CHROMATIN SUBFAMILY A-LIKE PROTEIN 1"/>
    <property type="match status" value="1"/>
</dbReference>
<dbReference type="InterPro" id="IPR014001">
    <property type="entry name" value="Helicase_ATP-bd"/>
</dbReference>
<proteinExistence type="predicted"/>